<dbReference type="AlphaFoldDB" id="A0A5Q2QFE9"/>
<dbReference type="RefSeq" id="WP_153713239.1">
    <property type="nucleotide sequence ID" value="NZ_CP045871.1"/>
</dbReference>
<protein>
    <submittedName>
        <fullName evidence="1">Uncharacterized protein</fullName>
    </submittedName>
</protein>
<dbReference type="EMBL" id="CP045871">
    <property type="protein sequence ID" value="QGG79735.1"/>
    <property type="molecule type" value="Genomic_DNA"/>
</dbReference>
<dbReference type="Proteomes" id="UP000388235">
    <property type="component" value="Chromosome"/>
</dbReference>
<proteinExistence type="predicted"/>
<dbReference type="SUPFAM" id="SSF51735">
    <property type="entry name" value="NAD(P)-binding Rossmann-fold domains"/>
    <property type="match status" value="1"/>
</dbReference>
<reference evidence="1 2" key="1">
    <citation type="submission" date="2019-11" db="EMBL/GenBank/DDBJ databases">
        <authorList>
            <person name="Khan S.A."/>
            <person name="Jeon C.O."/>
            <person name="Chun B.H."/>
        </authorList>
    </citation>
    <scope>NUCLEOTIDE SEQUENCE [LARGE SCALE GENOMIC DNA]</scope>
    <source>
        <strain evidence="1 2">IMCC 1097</strain>
    </source>
</reference>
<evidence type="ECO:0000313" key="2">
    <source>
        <dbReference type="Proteomes" id="UP000388235"/>
    </source>
</evidence>
<organism evidence="1 2">
    <name type="scientific">Litorivicinus lipolyticus</name>
    <dbReference type="NCBI Taxonomy" id="418701"/>
    <lineage>
        <taxon>Bacteria</taxon>
        <taxon>Pseudomonadati</taxon>
        <taxon>Pseudomonadota</taxon>
        <taxon>Gammaproteobacteria</taxon>
        <taxon>Oceanospirillales</taxon>
        <taxon>Litorivicinaceae</taxon>
        <taxon>Litorivicinus</taxon>
    </lineage>
</organism>
<dbReference type="OrthoDB" id="9805684at2"/>
<name>A0A5Q2QFE9_9GAMM</name>
<gene>
    <name evidence="1" type="ORF">GH975_03780</name>
</gene>
<dbReference type="KEGG" id="llp:GH975_03780"/>
<accession>A0A5Q2QFE9</accession>
<sequence length="282" mass="29354">MKVAILGRGVAGGALVAALSDAGYELDVFATAASDGEAVSAGRGEYSVKDIAAFQPGQYTWVINAMPAGVVVEAPANGVLLDLSGQAGTRWWNDETPAPGEVVRLLPPAQMVALRVLQALGTERILSADLTALSPVSRLGKSGVERLAKETAKMLNGQGKDEGDIAFDLSVQGGTADGIAELSGLMPYQLSWGDIVVPTFHGMALRVTALGNQNWGDDAAERLASVGFSVVDDLSLNTIQQASETKQVTGIVTQGPRVSLTVGFDAIAQLNQTVLELLDRPL</sequence>
<evidence type="ECO:0000313" key="1">
    <source>
        <dbReference type="EMBL" id="QGG79735.1"/>
    </source>
</evidence>
<keyword evidence="2" id="KW-1185">Reference proteome</keyword>
<dbReference type="Gene3D" id="3.40.50.720">
    <property type="entry name" value="NAD(P)-binding Rossmann-like Domain"/>
    <property type="match status" value="1"/>
</dbReference>
<dbReference type="InterPro" id="IPR036291">
    <property type="entry name" value="NAD(P)-bd_dom_sf"/>
</dbReference>